<organism evidence="3 4">
    <name type="scientific">Heracleum sosnowskyi</name>
    <dbReference type="NCBI Taxonomy" id="360622"/>
    <lineage>
        <taxon>Eukaryota</taxon>
        <taxon>Viridiplantae</taxon>
        <taxon>Streptophyta</taxon>
        <taxon>Embryophyta</taxon>
        <taxon>Tracheophyta</taxon>
        <taxon>Spermatophyta</taxon>
        <taxon>Magnoliopsida</taxon>
        <taxon>eudicotyledons</taxon>
        <taxon>Gunneridae</taxon>
        <taxon>Pentapetalae</taxon>
        <taxon>asterids</taxon>
        <taxon>campanulids</taxon>
        <taxon>Apiales</taxon>
        <taxon>Apiaceae</taxon>
        <taxon>Apioideae</taxon>
        <taxon>apioid superclade</taxon>
        <taxon>Tordylieae</taxon>
        <taxon>Tordyliinae</taxon>
        <taxon>Heracleum</taxon>
    </lineage>
</organism>
<feature type="compositionally biased region" description="Polar residues" evidence="2">
    <location>
        <begin position="403"/>
        <end position="417"/>
    </location>
</feature>
<gene>
    <name evidence="3" type="ORF">POM88_003283</name>
</gene>
<evidence type="ECO:0000256" key="2">
    <source>
        <dbReference type="SAM" id="MobiDB-lite"/>
    </source>
</evidence>
<evidence type="ECO:0000256" key="1">
    <source>
        <dbReference type="SAM" id="Coils"/>
    </source>
</evidence>
<evidence type="ECO:0000313" key="3">
    <source>
        <dbReference type="EMBL" id="KAK1403678.1"/>
    </source>
</evidence>
<feature type="compositionally biased region" description="Low complexity" evidence="2">
    <location>
        <begin position="298"/>
        <end position="311"/>
    </location>
</feature>
<feature type="region of interest" description="Disordered" evidence="2">
    <location>
        <begin position="293"/>
        <end position="332"/>
    </location>
</feature>
<reference evidence="3" key="1">
    <citation type="submission" date="2023-02" db="EMBL/GenBank/DDBJ databases">
        <title>Genome of toxic invasive species Heracleum sosnowskyi carries increased number of genes despite the absence of recent whole-genome duplications.</title>
        <authorList>
            <person name="Schelkunov M."/>
            <person name="Shtratnikova V."/>
            <person name="Makarenko M."/>
            <person name="Klepikova A."/>
            <person name="Omelchenko D."/>
            <person name="Novikova G."/>
            <person name="Obukhova E."/>
            <person name="Bogdanov V."/>
            <person name="Penin A."/>
            <person name="Logacheva M."/>
        </authorList>
    </citation>
    <scope>NUCLEOTIDE SEQUENCE</scope>
    <source>
        <strain evidence="3">Hsosn_3</strain>
        <tissue evidence="3">Leaf</tissue>
    </source>
</reference>
<comment type="caution">
    <text evidence="3">The sequence shown here is derived from an EMBL/GenBank/DDBJ whole genome shotgun (WGS) entry which is preliminary data.</text>
</comment>
<feature type="compositionally biased region" description="Basic and acidic residues" evidence="2">
    <location>
        <begin position="467"/>
        <end position="477"/>
    </location>
</feature>
<feature type="compositionally biased region" description="Low complexity" evidence="2">
    <location>
        <begin position="1688"/>
        <end position="1701"/>
    </location>
</feature>
<evidence type="ECO:0000313" key="4">
    <source>
        <dbReference type="Proteomes" id="UP001237642"/>
    </source>
</evidence>
<sequence length="1701" mass="190327">MAPKSQTVSSSIPLTIPKETNLLTIPSEAEAKPRYKCFVRFLNTSYLSQALTLNPTLYVDVLEGFWRTALVSTMAREDGTSFQEVACSIGGKHFQFGEKEINEALGFKVEGHDPEATDAQIVDFMTLIRYADEIDTGKLNKKFVRREWSFLFDALQKVFLCRKTGWDHISHIAVKLAYSLAYNQEINVGAIILKELAQRLGRTVRGRGNDIFYPRFLQVILNYLDANVHDLEGIDKSKMAYSKSMSKILFGSLDTRNQVDVILSVTKHMQDTFASYPLDKPIYHALSWTGEAETEGASQSNPSLPIPSSNPTVNTTVEASQPSASISQKIDVPKKKKKRTLAIIHESVELASEIPESPLTRPKKKSKSVATTASSQQDSDVEKGVHLLLSMASQQVMGIEKSSLPTASCNESAQGQDLTLDPRSDKGDQTLSGEHINVETPPISQGELPKSNLNPTSLSDSSTKISSEQESHSHDNLALDQSQSSPVIEPTSSDMVLDTVLTTQDPHSVGQGMHAEAYPNDTNTNMEDSPVFTGDSVPNSPILRDVEMSSQTYRADVVTHPISLETTSDPTAIPRLEETQTHTSHEVPSTSSHLAQATMSEWLKPVHHDRPSGSSSVPSHLTEEAIQNLNVAQIDEFSKIAQHLLTSNLPNADYEAILLCHKEDVEAQQEKIVNEAEPEGNVDAWLDSKRTVNLKDALAFVREEYLTSLGSNAKDLSPVAIYEAVNDVYKNQLKALHYLGKGLQSEISSIQEETDRSLTKLRNSYLSDFPKVDGILKEVQKTSTNVSMMDVTLAMVTDNIKKLASTLENQAKTTITTNAMLNVMWKNQYGDKLVDEVPLSDISKYDFARVKDQSLNSFKSHQLFSKVDGLEREVASLKDENRMLSTSLSQLNAKLDDQGTNTTNILLVQQQMMTSMMRSMNLPIPGEAQDILSDPKPKGEKGKEVNVKKKGGAPAKQSKLKGKLIEETIKPINLPPVEVINAQGQKSTVTTTFYPSTMPKDISTPQPAIPTPIAKPTQATLITEAKLQEVANSNIYHDEAFLEFLKATYKNAQGDAQVYRKKLRESIKYFTVAVKKIRDVYLREIIMVCKDNCLWHLAFQTLEKLRFTEVSIILELIEKSGANNESLYNDLEMDQNQRLPEVIPKPRTVIFQSLSKVRSIDQLVIPKDLQMKNNTKINQVLQMLRAKKGVKTAEELEMINILQSFLIHGVLPESVKEKNKKKDGEDDDEEKTHRRRSHDTKGAKETVKRTRSGTQQVLGFMVVLFERSSLVCSSLKECFLDDNMNKATLAEDYATATIALDSKFGILDSTLCGELILSPKDHSCDSKLCGKSNCLNKDPYARAFRLTYISEIPEKMQKSNSIKIPAFDKENYSIWKRKILLFIKAANPLYPGILENGPFIPRKEIEATTVNGEIIPAHWVPKDPSEILEPEKEKMVLDDHLQLILLDSLTLDKAMCGSVISCTSAKEMWIRLALLCEGSEEVKGNQRQILISQYEAFMAKPGEDLTSMFERFSKLLTELQIHGKYYDRKELNVKFLLTLPDHLEHKTTAIREGRDLNTITFETLYGILKSYELELFQKRAIQSGTRNKMANMSSALVAHVPRITQPSEVPQITQSTPTQTLKIEEVVEDDEKVVLQIKDVEDEDFYTMEELESMDNPTMAYMAKKFKNFRFKKDRSYKPQGQASKFIKGSSSKAAVGSSKI</sequence>
<feature type="region of interest" description="Disordered" evidence="2">
    <location>
        <begin position="1216"/>
        <end position="1250"/>
    </location>
</feature>
<feature type="coiled-coil region" evidence="1">
    <location>
        <begin position="860"/>
        <end position="894"/>
    </location>
</feature>
<keyword evidence="4" id="KW-1185">Reference proteome</keyword>
<feature type="compositionally biased region" description="Polar residues" evidence="2">
    <location>
        <begin position="312"/>
        <end position="328"/>
    </location>
</feature>
<dbReference type="Pfam" id="PF14223">
    <property type="entry name" value="Retrotran_gag_2"/>
    <property type="match status" value="1"/>
</dbReference>
<feature type="compositionally biased region" description="Basic and acidic residues" evidence="2">
    <location>
        <begin position="1239"/>
        <end position="1248"/>
    </location>
</feature>
<proteinExistence type="predicted"/>
<dbReference type="Proteomes" id="UP001237642">
    <property type="component" value="Unassembled WGS sequence"/>
</dbReference>
<feature type="compositionally biased region" description="Polar residues" evidence="2">
    <location>
        <begin position="479"/>
        <end position="490"/>
    </location>
</feature>
<accession>A0AAD8JIC9</accession>
<keyword evidence="1" id="KW-0175">Coiled coil</keyword>
<feature type="compositionally biased region" description="Low complexity" evidence="2">
    <location>
        <begin position="457"/>
        <end position="466"/>
    </location>
</feature>
<reference evidence="3" key="2">
    <citation type="submission" date="2023-05" db="EMBL/GenBank/DDBJ databases">
        <authorList>
            <person name="Schelkunov M.I."/>
        </authorList>
    </citation>
    <scope>NUCLEOTIDE SEQUENCE</scope>
    <source>
        <strain evidence="3">Hsosn_3</strain>
        <tissue evidence="3">Leaf</tissue>
    </source>
</reference>
<name>A0AAD8JIC9_9APIA</name>
<feature type="region of interest" description="Disordered" evidence="2">
    <location>
        <begin position="354"/>
        <end position="381"/>
    </location>
</feature>
<feature type="region of interest" description="Disordered" evidence="2">
    <location>
        <begin position="932"/>
        <end position="959"/>
    </location>
</feature>
<feature type="compositionally biased region" description="Basic and acidic residues" evidence="2">
    <location>
        <begin position="933"/>
        <end position="947"/>
    </location>
</feature>
<protein>
    <submittedName>
        <fullName evidence="3">Uncharacterized protein</fullName>
    </submittedName>
</protein>
<feature type="region of interest" description="Disordered" evidence="2">
    <location>
        <begin position="1676"/>
        <end position="1701"/>
    </location>
</feature>
<dbReference type="EMBL" id="JAUIZM010000001">
    <property type="protein sequence ID" value="KAK1403678.1"/>
    <property type="molecule type" value="Genomic_DNA"/>
</dbReference>
<feature type="region of interest" description="Disordered" evidence="2">
    <location>
        <begin position="402"/>
        <end position="490"/>
    </location>
</feature>